<proteinExistence type="predicted"/>
<evidence type="ECO:0000313" key="1">
    <source>
        <dbReference type="EMBL" id="SQD06020.1"/>
    </source>
</evidence>
<dbReference type="EMBL" id="UARW01000010">
    <property type="protein sequence ID" value="SQD06020.1"/>
    <property type="molecule type" value="Genomic_DNA"/>
</dbReference>
<dbReference type="PANTHER" id="PTHR30083">
    <property type="entry name" value="TRANSCRIPTIONAL REGULATOR-RELATED"/>
    <property type="match status" value="1"/>
</dbReference>
<accession>A0A2X3M2K7</accession>
<dbReference type="AlphaFoldDB" id="A0A2X3M2K7"/>
<reference evidence="1 2" key="1">
    <citation type="submission" date="2018-06" db="EMBL/GenBank/DDBJ databases">
        <authorList>
            <consortium name="Pathogen Informatics"/>
            <person name="Doyle S."/>
        </authorList>
    </citation>
    <scope>NUCLEOTIDE SEQUENCE [LARGE SCALE GENOMIC DNA]</scope>
    <source>
        <strain evidence="1 2">NCTC8009</strain>
    </source>
</reference>
<dbReference type="Proteomes" id="UP000250991">
    <property type="component" value="Unassembled WGS sequence"/>
</dbReference>
<evidence type="ECO:0000313" key="2">
    <source>
        <dbReference type="Proteomes" id="UP000250991"/>
    </source>
</evidence>
<sequence length="114" mass="12830">MGASAPARCDKPILTFFCFYQPGMTFEQFVREFAEWFSQKRPAAMMIGIRADESYNRFVAIASLNKQRFADDKPWTTPHQAVIAGTFTPFTTGKWLISGPGMQIIKVSATHCIT</sequence>
<gene>
    <name evidence="1" type="primary">ibrA_2</name>
    <name evidence="1" type="ORF">NCTC8009_06604</name>
</gene>
<dbReference type="GO" id="GO:0071453">
    <property type="term" value="P:cellular response to oxygen levels"/>
    <property type="evidence" value="ECO:0007669"/>
    <property type="project" value="TreeGrafter"/>
</dbReference>
<organism evidence="1 2">
    <name type="scientific">Escherichia coli</name>
    <dbReference type="NCBI Taxonomy" id="562"/>
    <lineage>
        <taxon>Bacteria</taxon>
        <taxon>Pseudomonadati</taxon>
        <taxon>Pseudomonadota</taxon>
        <taxon>Gammaproteobacteria</taxon>
        <taxon>Enterobacterales</taxon>
        <taxon>Enterobacteriaceae</taxon>
        <taxon>Escherichia</taxon>
    </lineage>
</organism>
<dbReference type="PANTHER" id="PTHR30083:SF0">
    <property type="entry name" value="3'-PHOSPHOADENOSINE 5'-PHOSPHOSULFATE SULFOTRANSFERASE (PAPS REDUCTASE)_FAD SYNTHETASE"/>
    <property type="match status" value="1"/>
</dbReference>
<protein>
    <submittedName>
        <fullName evidence="1">Immunoglobulin-binding regulator</fullName>
    </submittedName>
</protein>
<name>A0A2X3M2K7_ECOLX</name>